<keyword evidence="3" id="KW-1185">Reference proteome</keyword>
<proteinExistence type="predicted"/>
<evidence type="ECO:0000313" key="2">
    <source>
        <dbReference type="EMBL" id="MFC4532973.1"/>
    </source>
</evidence>
<sequence>MGGAPNWRRYSRLNRDRLSYPTRRPTPVTSFGRFADSNLAA</sequence>
<dbReference type="EMBL" id="JBHSFP010000012">
    <property type="protein sequence ID" value="MFC4532973.1"/>
    <property type="molecule type" value="Genomic_DNA"/>
</dbReference>
<reference evidence="3" key="1">
    <citation type="journal article" date="2019" name="Int. J. Syst. Evol. Microbiol.">
        <title>The Global Catalogue of Microorganisms (GCM) 10K type strain sequencing project: providing services to taxonomists for standard genome sequencing and annotation.</title>
        <authorList>
            <consortium name="The Broad Institute Genomics Platform"/>
            <consortium name="The Broad Institute Genome Sequencing Center for Infectious Disease"/>
            <person name="Wu L."/>
            <person name="Ma J."/>
        </authorList>
    </citation>
    <scope>NUCLEOTIDE SEQUENCE [LARGE SCALE GENOMIC DNA]</scope>
    <source>
        <strain evidence="3">CGMCC 4.7132</strain>
    </source>
</reference>
<evidence type="ECO:0000256" key="1">
    <source>
        <dbReference type="SAM" id="MobiDB-lite"/>
    </source>
</evidence>
<feature type="region of interest" description="Disordered" evidence="1">
    <location>
        <begin position="15"/>
        <end position="41"/>
    </location>
</feature>
<organism evidence="2 3">
    <name type="scientific">Sphaerisporangium dianthi</name>
    <dbReference type="NCBI Taxonomy" id="1436120"/>
    <lineage>
        <taxon>Bacteria</taxon>
        <taxon>Bacillati</taxon>
        <taxon>Actinomycetota</taxon>
        <taxon>Actinomycetes</taxon>
        <taxon>Streptosporangiales</taxon>
        <taxon>Streptosporangiaceae</taxon>
        <taxon>Sphaerisporangium</taxon>
    </lineage>
</organism>
<dbReference type="Proteomes" id="UP001596004">
    <property type="component" value="Unassembled WGS sequence"/>
</dbReference>
<protein>
    <submittedName>
        <fullName evidence="2">Uncharacterized protein</fullName>
    </submittedName>
</protein>
<accession>A0ABV9CKZ8</accession>
<name>A0ABV9CKZ8_9ACTN</name>
<evidence type="ECO:0000313" key="3">
    <source>
        <dbReference type="Proteomes" id="UP001596004"/>
    </source>
</evidence>
<dbReference type="RefSeq" id="WP_380841911.1">
    <property type="nucleotide sequence ID" value="NZ_JBHSFP010000012.1"/>
</dbReference>
<gene>
    <name evidence="2" type="ORF">ACFO60_19525</name>
</gene>
<comment type="caution">
    <text evidence="2">The sequence shown here is derived from an EMBL/GenBank/DDBJ whole genome shotgun (WGS) entry which is preliminary data.</text>
</comment>